<sequence>MSSDTRRIDELSREELIIRIRELEERVDQLENKEYLKALIRQVVHDLERNGEQQHKEIEIAPLPVQEIARLPKDVAREQLSMTHLRARYVWRNFEDISHRVRDGRVVKAGELRRILRTREDEDEKIYTSTVGRVMESFVDLTREIAMVTKSDEGERRLFVPNDWKEQAKEKRDR</sequence>
<name>A0ABD5RXH5_9EURY</name>
<dbReference type="Proteomes" id="UP001596328">
    <property type="component" value="Unassembled WGS sequence"/>
</dbReference>
<evidence type="ECO:0000313" key="1">
    <source>
        <dbReference type="EMBL" id="MFC6723457.1"/>
    </source>
</evidence>
<keyword evidence="2" id="KW-1185">Reference proteome</keyword>
<proteinExistence type="predicted"/>
<evidence type="ECO:0000313" key="2">
    <source>
        <dbReference type="Proteomes" id="UP001596328"/>
    </source>
</evidence>
<dbReference type="EMBL" id="JBHSWU010000018">
    <property type="protein sequence ID" value="MFC6723457.1"/>
    <property type="molecule type" value="Genomic_DNA"/>
</dbReference>
<dbReference type="AlphaFoldDB" id="A0ABD5RXH5"/>
<accession>A0ABD5RXH5</accession>
<reference evidence="1 2" key="1">
    <citation type="journal article" date="2019" name="Int. J. Syst. Evol. Microbiol.">
        <title>The Global Catalogue of Microorganisms (GCM) 10K type strain sequencing project: providing services to taxonomists for standard genome sequencing and annotation.</title>
        <authorList>
            <consortium name="The Broad Institute Genomics Platform"/>
            <consortium name="The Broad Institute Genome Sequencing Center for Infectious Disease"/>
            <person name="Wu L."/>
            <person name="Ma J."/>
        </authorList>
    </citation>
    <scope>NUCLEOTIDE SEQUENCE [LARGE SCALE GENOMIC DNA]</scope>
    <source>
        <strain evidence="1 2">NBRC 111368</strain>
    </source>
</reference>
<protein>
    <submittedName>
        <fullName evidence="1">Uncharacterized protein</fullName>
    </submittedName>
</protein>
<organism evidence="1 2">
    <name type="scientific">Halobium palmae</name>
    <dbReference type="NCBI Taxonomy" id="1776492"/>
    <lineage>
        <taxon>Archaea</taxon>
        <taxon>Methanobacteriati</taxon>
        <taxon>Methanobacteriota</taxon>
        <taxon>Stenosarchaea group</taxon>
        <taxon>Halobacteria</taxon>
        <taxon>Halobacteriales</taxon>
        <taxon>Haloferacaceae</taxon>
        <taxon>Halobium</taxon>
    </lineage>
</organism>
<gene>
    <name evidence="1" type="ORF">ACFQE1_03435</name>
</gene>
<comment type="caution">
    <text evidence="1">The sequence shown here is derived from an EMBL/GenBank/DDBJ whole genome shotgun (WGS) entry which is preliminary data.</text>
</comment>